<sequence length="232" mass="26121">MKSTLRDSDNENDPYPPAKRKKITSSCRVPSLMEIAIDFVASNLHHVESFCGFPDIVGQEIFRRAELMKRFDISNDGDARCLRLFIDSYGALVLSQLNLSGCHLGVNYALDNLLHFKSLEELDVSACGLGDSHEFLPYIGHLESLRKLNLSSNSLTDEGMRKLTTPYRVCGKGPKHLEICDISDNPTISSKSIQRLSSFPELHTVDVTKTQIKVLFIYLNMTLYLCKISIYV</sequence>
<comment type="similarity">
    <text evidence="1">Belongs to the LRRC42 family.</text>
</comment>
<protein>
    <recommendedName>
        <fullName evidence="2">Leucine-rich repeat-containing protein 42</fullName>
    </recommendedName>
</protein>
<organism evidence="6 7">
    <name type="scientific">Pinctada imbricata</name>
    <name type="common">Atlantic pearl-oyster</name>
    <name type="synonym">Pinctada martensii</name>
    <dbReference type="NCBI Taxonomy" id="66713"/>
    <lineage>
        <taxon>Eukaryota</taxon>
        <taxon>Metazoa</taxon>
        <taxon>Spiralia</taxon>
        <taxon>Lophotrochozoa</taxon>
        <taxon>Mollusca</taxon>
        <taxon>Bivalvia</taxon>
        <taxon>Autobranchia</taxon>
        <taxon>Pteriomorphia</taxon>
        <taxon>Pterioida</taxon>
        <taxon>Pterioidea</taxon>
        <taxon>Pteriidae</taxon>
        <taxon>Pinctada</taxon>
    </lineage>
</organism>
<name>A0AA89BPM8_PINIB</name>
<evidence type="ECO:0000256" key="1">
    <source>
        <dbReference type="ARBA" id="ARBA00009297"/>
    </source>
</evidence>
<evidence type="ECO:0000313" key="6">
    <source>
        <dbReference type="EMBL" id="KAK3089351.1"/>
    </source>
</evidence>
<dbReference type="InterPro" id="IPR032675">
    <property type="entry name" value="LRR_dom_sf"/>
</dbReference>
<dbReference type="Pfam" id="PF13516">
    <property type="entry name" value="LRR_6"/>
    <property type="match status" value="1"/>
</dbReference>
<feature type="region of interest" description="Disordered" evidence="5">
    <location>
        <begin position="1"/>
        <end position="22"/>
    </location>
</feature>
<dbReference type="EMBL" id="VSWD01000010">
    <property type="protein sequence ID" value="KAK3089351.1"/>
    <property type="molecule type" value="Genomic_DNA"/>
</dbReference>
<evidence type="ECO:0000256" key="5">
    <source>
        <dbReference type="SAM" id="MobiDB-lite"/>
    </source>
</evidence>
<dbReference type="Gene3D" id="3.80.10.10">
    <property type="entry name" value="Ribonuclease Inhibitor"/>
    <property type="match status" value="1"/>
</dbReference>
<evidence type="ECO:0000256" key="3">
    <source>
        <dbReference type="ARBA" id="ARBA00022614"/>
    </source>
</evidence>
<evidence type="ECO:0000256" key="4">
    <source>
        <dbReference type="ARBA" id="ARBA00022737"/>
    </source>
</evidence>
<dbReference type="AlphaFoldDB" id="A0AA89BPM8"/>
<dbReference type="PANTHER" id="PTHR31994">
    <property type="entry name" value="LEUCINE-RICH REPEAT-CONTAINING PROTEIN 42"/>
    <property type="match status" value="1"/>
</dbReference>
<keyword evidence="4" id="KW-0677">Repeat</keyword>
<dbReference type="PROSITE" id="PS51450">
    <property type="entry name" value="LRR"/>
    <property type="match status" value="1"/>
</dbReference>
<evidence type="ECO:0000313" key="7">
    <source>
        <dbReference type="Proteomes" id="UP001186944"/>
    </source>
</evidence>
<dbReference type="PANTHER" id="PTHR31994:SF3">
    <property type="entry name" value="LEUCINE-RICH REPEAT-CONTAINING PROTEIN 42"/>
    <property type="match status" value="1"/>
</dbReference>
<dbReference type="InterPro" id="IPR039631">
    <property type="entry name" value="LRRC42"/>
</dbReference>
<accession>A0AA89BPM8</accession>
<dbReference type="InterPro" id="IPR001611">
    <property type="entry name" value="Leu-rich_rpt"/>
</dbReference>
<dbReference type="Proteomes" id="UP001186944">
    <property type="component" value="Unassembled WGS sequence"/>
</dbReference>
<keyword evidence="7" id="KW-1185">Reference proteome</keyword>
<evidence type="ECO:0000256" key="2">
    <source>
        <dbReference type="ARBA" id="ARBA00014198"/>
    </source>
</evidence>
<comment type="caution">
    <text evidence="6">The sequence shown here is derived from an EMBL/GenBank/DDBJ whole genome shotgun (WGS) entry which is preliminary data.</text>
</comment>
<dbReference type="SUPFAM" id="SSF52047">
    <property type="entry name" value="RNI-like"/>
    <property type="match status" value="1"/>
</dbReference>
<gene>
    <name evidence="6" type="ORF">FSP39_002959</name>
</gene>
<keyword evidence="3" id="KW-0433">Leucine-rich repeat</keyword>
<reference evidence="6" key="1">
    <citation type="submission" date="2019-08" db="EMBL/GenBank/DDBJ databases">
        <title>The improved chromosome-level genome for the pearl oyster Pinctada fucata martensii using PacBio sequencing and Hi-C.</title>
        <authorList>
            <person name="Zheng Z."/>
        </authorList>
    </citation>
    <scope>NUCLEOTIDE SEQUENCE</scope>
    <source>
        <strain evidence="6">ZZ-2019</strain>
        <tissue evidence="6">Adductor muscle</tissue>
    </source>
</reference>
<proteinExistence type="inferred from homology"/>